<dbReference type="Proteomes" id="UP000076078">
    <property type="component" value="Unassembled WGS sequence"/>
</dbReference>
<dbReference type="PANTHER" id="PTHR39532">
    <property type="entry name" value="F-BOX DOMAIN-CONTAINING PROTEIN-RELATED"/>
    <property type="match status" value="1"/>
</dbReference>
<gene>
    <name evidence="1" type="ORF">DLAC_01355</name>
</gene>
<dbReference type="EMBL" id="LODT01000004">
    <property type="protein sequence ID" value="KYR02509.1"/>
    <property type="molecule type" value="Genomic_DNA"/>
</dbReference>
<sequence>MSEINFNTIGYDKVIQTILDGINSNETSNHNRLITLMKSYVLVKPWFFRTAGISKLLIDGVINNLNISLDSTLKILDILVTLQQSQLPLHNLDLIVTLLKRYEDIILSNSNSLDLILDWIIKKLQRPDRIAVLKDLISLGLLEYIINNNQEISKKLGQWVMEKLWYSQSAISISSCIGELPVGSKVLDYIINERTMNILDTLNPKNSLVYLLVHFDVIHKKFDLIDRMPAMILKLLSSNQIQQLSSDDCYRLALKLNGISIDESSTIKTFLVCLGGVEKEKLNNFKDKILECIGKPNSPLKCESLLLSKYLYEIDHKSLLQRLKDNSISVEIGNILSVLEVVVPWYKETKYPEYLDLIKTLLIKSSASNTVAISLLKYLSKEFTGDFKHDLMKFISCLTGVVSPFSTKSLYYELIMYIYQESPWKDNPHDLTGLPKGNIMSRPYHNIRQLSALSLMNTSDILENITDIDHYTEKDTLDPILTSLKILSYQKQDKIAQSLKVSIHMNRNIVMILDLIEYFYKSNGNIENYEYLISCVISKHIPKTGELGNIKQINQFINKSNESSTKYFELFQKYPKILRHLQDNNITFNLATDSNSNIEVPTHPIFINNVILLKILSYFIDDKRIKVECIVNLSRVNWRFFGMISNLLTNRAIPKMKLFRFQPPNFGNKYCLLKSVPLHMDYWNLALIIPYTMVIESLNRLESLNITTEDNILVGDDYYKANYPSKTMDNGYVQNRLLYFSPGSLPSLRRVKVKGYIGMSGNFTLSLDSKKISPYSYLINQLITVSTPPETIERFSILFTLHNTYNVIREFNNEIFYPLLQRHSKSLKLLKIKVYNASVQKEFLVNFLYPLYDLLLKDYSNIKFVLDLPFIPLPEPEIVRFDILKCIPIVQITPSNFPKYIEAFDKIQLIQITNMKIQNYGVPPSSYPLPSSLVKILINLDNPTSKEFIDSIQFSNCPNLKSVSLNFRDTISVDVINRVLGILDSLQNVKSLKVYSTSASTCPVARISPSYINLLKRYRFNNIEYKIDKLIFIENNKI</sequence>
<keyword evidence="2" id="KW-1185">Reference proteome</keyword>
<dbReference type="InParanoid" id="A0A152A8D4"/>
<comment type="caution">
    <text evidence="1">The sequence shown here is derived from an EMBL/GenBank/DDBJ whole genome shotgun (WGS) entry which is preliminary data.</text>
</comment>
<organism evidence="1 2">
    <name type="scientific">Tieghemostelium lacteum</name>
    <name type="common">Slime mold</name>
    <name type="synonym">Dictyostelium lacteum</name>
    <dbReference type="NCBI Taxonomy" id="361077"/>
    <lineage>
        <taxon>Eukaryota</taxon>
        <taxon>Amoebozoa</taxon>
        <taxon>Evosea</taxon>
        <taxon>Eumycetozoa</taxon>
        <taxon>Dictyostelia</taxon>
        <taxon>Dictyosteliales</taxon>
        <taxon>Raperosteliaceae</taxon>
        <taxon>Tieghemostelium</taxon>
    </lineage>
</organism>
<accession>A0A152A8D4</accession>
<protein>
    <submittedName>
        <fullName evidence="1">Uncharacterized protein</fullName>
    </submittedName>
</protein>
<name>A0A152A8D4_TIELA</name>
<evidence type="ECO:0000313" key="1">
    <source>
        <dbReference type="EMBL" id="KYR02509.1"/>
    </source>
</evidence>
<proteinExistence type="predicted"/>
<evidence type="ECO:0000313" key="2">
    <source>
        <dbReference type="Proteomes" id="UP000076078"/>
    </source>
</evidence>
<reference evidence="1 2" key="1">
    <citation type="submission" date="2015-12" db="EMBL/GenBank/DDBJ databases">
        <title>Dictyostelia acquired genes for synthesis and detection of signals that induce cell-type specialization by lateral gene transfer from prokaryotes.</title>
        <authorList>
            <person name="Gloeckner G."/>
            <person name="Schaap P."/>
        </authorList>
    </citation>
    <scope>NUCLEOTIDE SEQUENCE [LARGE SCALE GENOMIC DNA]</scope>
    <source>
        <strain evidence="1 2">TK</strain>
    </source>
</reference>
<dbReference type="AlphaFoldDB" id="A0A152A8D4"/>